<comment type="function">
    <text evidence="6">Involved in transcription antitermination. Required for transcription of ribosomal RNA (rRNA) genes. Binds specifically to the boxA antiterminator sequence of the ribosomal RNA (rrn) operons.</text>
</comment>
<evidence type="ECO:0000313" key="9">
    <source>
        <dbReference type="EMBL" id="AZA13667.1"/>
    </source>
</evidence>
<dbReference type="OrthoDB" id="3528057at2"/>
<evidence type="ECO:0000256" key="1">
    <source>
        <dbReference type="ARBA" id="ARBA00005952"/>
    </source>
</evidence>
<dbReference type="InterPro" id="IPR011605">
    <property type="entry name" value="NusB_fam"/>
</dbReference>
<evidence type="ECO:0000256" key="5">
    <source>
        <dbReference type="ARBA" id="ARBA00023163"/>
    </source>
</evidence>
<evidence type="ECO:0000256" key="7">
    <source>
        <dbReference type="SAM" id="MobiDB-lite"/>
    </source>
</evidence>
<feature type="domain" description="NusB/RsmB/TIM44" evidence="8">
    <location>
        <begin position="24"/>
        <end position="154"/>
    </location>
</feature>
<dbReference type="InterPro" id="IPR006027">
    <property type="entry name" value="NusB_RsmB_TIM44"/>
</dbReference>
<feature type="compositionally biased region" description="Polar residues" evidence="7">
    <location>
        <begin position="1"/>
        <end position="12"/>
    </location>
</feature>
<dbReference type="PANTHER" id="PTHR11078:SF3">
    <property type="entry name" value="ANTITERMINATION NUSB DOMAIN-CONTAINING PROTEIN"/>
    <property type="match status" value="1"/>
</dbReference>
<dbReference type="KEGG" id="ccho:CCHOA_06340"/>
<dbReference type="InterPro" id="IPR035926">
    <property type="entry name" value="NusB-like_sf"/>
</dbReference>
<dbReference type="Pfam" id="PF01029">
    <property type="entry name" value="NusB"/>
    <property type="match status" value="1"/>
</dbReference>
<feature type="compositionally biased region" description="Basic residues" evidence="7">
    <location>
        <begin position="13"/>
        <end position="23"/>
    </location>
</feature>
<evidence type="ECO:0000256" key="3">
    <source>
        <dbReference type="ARBA" id="ARBA00022884"/>
    </source>
</evidence>
<dbReference type="HAMAP" id="MF_00073">
    <property type="entry name" value="NusB"/>
    <property type="match status" value="1"/>
</dbReference>
<gene>
    <name evidence="6" type="primary">nusB</name>
    <name evidence="9" type="ORF">CCHOA_06340</name>
</gene>
<dbReference type="GO" id="GO:0005829">
    <property type="term" value="C:cytosol"/>
    <property type="evidence" value="ECO:0007669"/>
    <property type="project" value="TreeGrafter"/>
</dbReference>
<proteinExistence type="inferred from homology"/>
<feature type="compositionally biased region" description="Low complexity" evidence="7">
    <location>
        <begin position="201"/>
        <end position="216"/>
    </location>
</feature>
<feature type="region of interest" description="Disordered" evidence="7">
    <location>
        <begin position="1"/>
        <end position="23"/>
    </location>
</feature>
<accession>A0A3G6J6G9</accession>
<comment type="similarity">
    <text evidence="1 6">Belongs to the NusB family.</text>
</comment>
<dbReference type="NCBIfam" id="TIGR01951">
    <property type="entry name" value="nusB"/>
    <property type="match status" value="1"/>
</dbReference>
<protein>
    <recommendedName>
        <fullName evidence="6">Transcription antitermination protein NusB</fullName>
    </recommendedName>
    <alternativeName>
        <fullName evidence="6">Antitermination factor NusB</fullName>
    </alternativeName>
</protein>
<keyword evidence="10" id="KW-1185">Reference proteome</keyword>
<keyword evidence="3 6" id="KW-0694">RNA-binding</keyword>
<dbReference type="Gene3D" id="1.10.940.10">
    <property type="entry name" value="NusB-like"/>
    <property type="match status" value="1"/>
</dbReference>
<organism evidence="9 10">
    <name type="scientific">Corynebacterium choanae</name>
    <dbReference type="NCBI Taxonomy" id="1862358"/>
    <lineage>
        <taxon>Bacteria</taxon>
        <taxon>Bacillati</taxon>
        <taxon>Actinomycetota</taxon>
        <taxon>Actinomycetes</taxon>
        <taxon>Mycobacteriales</taxon>
        <taxon>Corynebacteriaceae</taxon>
        <taxon>Corynebacterium</taxon>
    </lineage>
</organism>
<name>A0A3G6J6G9_9CORY</name>
<evidence type="ECO:0000256" key="2">
    <source>
        <dbReference type="ARBA" id="ARBA00022814"/>
    </source>
</evidence>
<evidence type="ECO:0000259" key="8">
    <source>
        <dbReference type="Pfam" id="PF01029"/>
    </source>
</evidence>
<dbReference type="EMBL" id="CP033896">
    <property type="protein sequence ID" value="AZA13667.1"/>
    <property type="molecule type" value="Genomic_DNA"/>
</dbReference>
<dbReference type="PANTHER" id="PTHR11078">
    <property type="entry name" value="N UTILIZATION SUBSTANCE PROTEIN B-RELATED"/>
    <property type="match status" value="1"/>
</dbReference>
<keyword evidence="2 6" id="KW-0889">Transcription antitermination</keyword>
<dbReference type="AlphaFoldDB" id="A0A3G6J6G9"/>
<keyword evidence="4 6" id="KW-0805">Transcription regulation</keyword>
<sequence>MDLSEKSQSSRVQRGHRRHGSRYKARSRAVELLFEAELRDLDPVELVAVRSRESAIREYGVKPVPAYTREILAGVAQELNGLDEVIADHLTDDWELYRIAGVDRAILRVVVWEMLFNDEVPPAVATVEGTELASQYSADSSPAYINAMLDVIAKQAEDLALSLRVTTTADETTAFAFPEHSTESETVVVTDDAGLGDNGVSESAASESTVSDSAESLPSSAEPVETQHPDAAAAADAMLDQPRVGDQEPQ</sequence>
<evidence type="ECO:0000313" key="10">
    <source>
        <dbReference type="Proteomes" id="UP000269019"/>
    </source>
</evidence>
<dbReference type="GO" id="GO:0006353">
    <property type="term" value="P:DNA-templated transcription termination"/>
    <property type="evidence" value="ECO:0007669"/>
    <property type="project" value="UniProtKB-UniRule"/>
</dbReference>
<evidence type="ECO:0000256" key="4">
    <source>
        <dbReference type="ARBA" id="ARBA00023015"/>
    </source>
</evidence>
<dbReference type="SUPFAM" id="SSF48013">
    <property type="entry name" value="NusB-like"/>
    <property type="match status" value="1"/>
</dbReference>
<keyword evidence="5 6" id="KW-0804">Transcription</keyword>
<dbReference type="GO" id="GO:0003723">
    <property type="term" value="F:RNA binding"/>
    <property type="evidence" value="ECO:0007669"/>
    <property type="project" value="UniProtKB-UniRule"/>
</dbReference>
<dbReference type="GO" id="GO:0031564">
    <property type="term" value="P:transcription antitermination"/>
    <property type="evidence" value="ECO:0007669"/>
    <property type="project" value="UniProtKB-KW"/>
</dbReference>
<feature type="region of interest" description="Disordered" evidence="7">
    <location>
        <begin position="192"/>
        <end position="250"/>
    </location>
</feature>
<reference evidence="9 10" key="1">
    <citation type="submission" date="2018-11" db="EMBL/GenBank/DDBJ databases">
        <authorList>
            <person name="Kleinhagauer T."/>
            <person name="Glaeser S.P."/>
            <person name="Spergser J."/>
            <person name="Ruckert C."/>
            <person name="Kaempfer P."/>
            <person name="Busse H.-J."/>
        </authorList>
    </citation>
    <scope>NUCLEOTIDE SEQUENCE [LARGE SCALE GENOMIC DNA]</scope>
    <source>
        <strain evidence="9 10">200CH</strain>
    </source>
</reference>
<evidence type="ECO:0000256" key="6">
    <source>
        <dbReference type="HAMAP-Rule" id="MF_00073"/>
    </source>
</evidence>
<dbReference type="Proteomes" id="UP000269019">
    <property type="component" value="Chromosome"/>
</dbReference>